<dbReference type="Proteomes" id="UP000238322">
    <property type="component" value="Unassembled WGS sequence"/>
</dbReference>
<name>A0A2S8FR55_9BACT</name>
<comment type="caution">
    <text evidence="1">The sequence shown here is derived from an EMBL/GenBank/DDBJ whole genome shotgun (WGS) entry which is preliminary data.</text>
</comment>
<proteinExistence type="predicted"/>
<sequence length="197" mass="21680">MIDHYQAFLEAPTRDGFLKLQEEVQADVDFCAAGSFVDQLADLCQRGCYEQMFEQTELMPFGWIASPSAHLYASIAAQQTGCADDAELERFVTESLLQGLLETGDGSASDPYQVTYLSDRQDLLAYFSVDVEKQHLVRSPHGMMDVVTTTAGDQLCFLLGDLTASAQSEGRVKLGTSSAHPRLASKRLSACSPRRVW</sequence>
<organism evidence="1 2">
    <name type="scientific">Blastopirellula marina</name>
    <dbReference type="NCBI Taxonomy" id="124"/>
    <lineage>
        <taxon>Bacteria</taxon>
        <taxon>Pseudomonadati</taxon>
        <taxon>Planctomycetota</taxon>
        <taxon>Planctomycetia</taxon>
        <taxon>Pirellulales</taxon>
        <taxon>Pirellulaceae</taxon>
        <taxon>Blastopirellula</taxon>
    </lineage>
</organism>
<evidence type="ECO:0000313" key="2">
    <source>
        <dbReference type="Proteomes" id="UP000238322"/>
    </source>
</evidence>
<dbReference type="EMBL" id="PUHY01000010">
    <property type="protein sequence ID" value="PQO34658.1"/>
    <property type="molecule type" value="Genomic_DNA"/>
</dbReference>
<protein>
    <submittedName>
        <fullName evidence="1">Uncharacterized protein</fullName>
    </submittedName>
</protein>
<reference evidence="1 2" key="1">
    <citation type="submission" date="2018-02" db="EMBL/GenBank/DDBJ databases">
        <title>Comparative genomes isolates from brazilian mangrove.</title>
        <authorList>
            <person name="Araujo J.E."/>
            <person name="Taketani R.G."/>
            <person name="Silva M.C.P."/>
            <person name="Loureco M.V."/>
            <person name="Andreote F.D."/>
        </authorList>
    </citation>
    <scope>NUCLEOTIDE SEQUENCE [LARGE SCALE GENOMIC DNA]</scope>
    <source>
        <strain evidence="1 2">Hex-1 MGV</strain>
    </source>
</reference>
<dbReference type="RefSeq" id="WP_105330388.1">
    <property type="nucleotide sequence ID" value="NZ_PUHY01000010.1"/>
</dbReference>
<gene>
    <name evidence="1" type="ORF">C5Y83_14215</name>
</gene>
<evidence type="ECO:0000313" key="1">
    <source>
        <dbReference type="EMBL" id="PQO34658.1"/>
    </source>
</evidence>
<dbReference type="AlphaFoldDB" id="A0A2S8FR55"/>
<accession>A0A2S8FR55</accession>
<dbReference type="OrthoDB" id="266490at2"/>